<feature type="signal peptide" evidence="2">
    <location>
        <begin position="1"/>
        <end position="20"/>
    </location>
</feature>
<feature type="chain" id="PRO_5042822984" description="Secreted protein" evidence="2">
    <location>
        <begin position="21"/>
        <end position="155"/>
    </location>
</feature>
<evidence type="ECO:0008006" key="5">
    <source>
        <dbReference type="Google" id="ProtNLM"/>
    </source>
</evidence>
<reference evidence="3" key="1">
    <citation type="journal article" date="2023" name="Mol. Phylogenet. Evol.">
        <title>Genome-scale phylogeny and comparative genomics of the fungal order Sordariales.</title>
        <authorList>
            <person name="Hensen N."/>
            <person name="Bonometti L."/>
            <person name="Westerberg I."/>
            <person name="Brannstrom I.O."/>
            <person name="Guillou S."/>
            <person name="Cros-Aarteil S."/>
            <person name="Calhoun S."/>
            <person name="Haridas S."/>
            <person name="Kuo A."/>
            <person name="Mondo S."/>
            <person name="Pangilinan J."/>
            <person name="Riley R."/>
            <person name="LaButti K."/>
            <person name="Andreopoulos B."/>
            <person name="Lipzen A."/>
            <person name="Chen C."/>
            <person name="Yan M."/>
            <person name="Daum C."/>
            <person name="Ng V."/>
            <person name="Clum A."/>
            <person name="Steindorff A."/>
            <person name="Ohm R.A."/>
            <person name="Martin F."/>
            <person name="Silar P."/>
            <person name="Natvig D.O."/>
            <person name="Lalanne C."/>
            <person name="Gautier V."/>
            <person name="Ament-Velasquez S.L."/>
            <person name="Kruys A."/>
            <person name="Hutchinson M.I."/>
            <person name="Powell A.J."/>
            <person name="Barry K."/>
            <person name="Miller A.N."/>
            <person name="Grigoriev I.V."/>
            <person name="Debuchy R."/>
            <person name="Gladieux P."/>
            <person name="Hiltunen Thoren M."/>
            <person name="Johannesson H."/>
        </authorList>
    </citation>
    <scope>NUCLEOTIDE SEQUENCE</scope>
    <source>
        <strain evidence="3">CBS 892.96</strain>
    </source>
</reference>
<dbReference type="Proteomes" id="UP001302321">
    <property type="component" value="Unassembled WGS sequence"/>
</dbReference>
<name>A0AAN6VXD1_9PEZI</name>
<keyword evidence="2" id="KW-0732">Signal</keyword>
<reference evidence="3" key="2">
    <citation type="submission" date="2023-05" db="EMBL/GenBank/DDBJ databases">
        <authorList>
            <consortium name="Lawrence Berkeley National Laboratory"/>
            <person name="Steindorff A."/>
            <person name="Hensen N."/>
            <person name="Bonometti L."/>
            <person name="Westerberg I."/>
            <person name="Brannstrom I.O."/>
            <person name="Guillou S."/>
            <person name="Cros-Aarteil S."/>
            <person name="Calhoun S."/>
            <person name="Haridas S."/>
            <person name="Kuo A."/>
            <person name="Mondo S."/>
            <person name="Pangilinan J."/>
            <person name="Riley R."/>
            <person name="Labutti K."/>
            <person name="Andreopoulos B."/>
            <person name="Lipzen A."/>
            <person name="Chen C."/>
            <person name="Yanf M."/>
            <person name="Daum C."/>
            <person name="Ng V."/>
            <person name="Clum A."/>
            <person name="Ohm R."/>
            <person name="Martin F."/>
            <person name="Silar P."/>
            <person name="Natvig D."/>
            <person name="Lalanne C."/>
            <person name="Gautier V."/>
            <person name="Ament-Velasquez S.L."/>
            <person name="Kruys A."/>
            <person name="Hutchinson M.I."/>
            <person name="Powell A.J."/>
            <person name="Barry K."/>
            <person name="Miller A.N."/>
            <person name="Grigoriev I.V."/>
            <person name="Debuchy R."/>
            <person name="Gladieux P."/>
            <person name="Thoren M.H."/>
            <person name="Johannesson H."/>
        </authorList>
    </citation>
    <scope>NUCLEOTIDE SEQUENCE</scope>
    <source>
        <strain evidence="3">CBS 892.96</strain>
    </source>
</reference>
<evidence type="ECO:0000256" key="2">
    <source>
        <dbReference type="SAM" id="SignalP"/>
    </source>
</evidence>
<organism evidence="3 4">
    <name type="scientific">Triangularia setosa</name>
    <dbReference type="NCBI Taxonomy" id="2587417"/>
    <lineage>
        <taxon>Eukaryota</taxon>
        <taxon>Fungi</taxon>
        <taxon>Dikarya</taxon>
        <taxon>Ascomycota</taxon>
        <taxon>Pezizomycotina</taxon>
        <taxon>Sordariomycetes</taxon>
        <taxon>Sordariomycetidae</taxon>
        <taxon>Sordariales</taxon>
        <taxon>Podosporaceae</taxon>
        <taxon>Triangularia</taxon>
    </lineage>
</organism>
<protein>
    <recommendedName>
        <fullName evidence="5">Secreted protein</fullName>
    </recommendedName>
</protein>
<evidence type="ECO:0000313" key="4">
    <source>
        <dbReference type="Proteomes" id="UP001302321"/>
    </source>
</evidence>
<sequence length="155" mass="17180">MHLTATLLTTLTLLSTTGLSLTITQKRGEILRGDQVGSVPGMNQLRFPDPPTITQKRGEILRGDQVGSVPGMNQLRFPNRPTITQKRGEILRGDQVGSVPGMNQLRFPNPNNNNNNDNIKRDPCQYASCDSCYADDEACKICNTTLDNFIPCFVW</sequence>
<gene>
    <name evidence="3" type="ORF">QBC36DRAFT_315667</name>
</gene>
<evidence type="ECO:0000313" key="3">
    <source>
        <dbReference type="EMBL" id="KAK4171559.1"/>
    </source>
</evidence>
<accession>A0AAN6VXD1</accession>
<comment type="caution">
    <text evidence="3">The sequence shown here is derived from an EMBL/GenBank/DDBJ whole genome shotgun (WGS) entry which is preliminary data.</text>
</comment>
<dbReference type="AlphaFoldDB" id="A0AAN6VXD1"/>
<proteinExistence type="predicted"/>
<keyword evidence="4" id="KW-1185">Reference proteome</keyword>
<evidence type="ECO:0000256" key="1">
    <source>
        <dbReference type="SAM" id="MobiDB-lite"/>
    </source>
</evidence>
<feature type="region of interest" description="Disordered" evidence="1">
    <location>
        <begin position="34"/>
        <end position="53"/>
    </location>
</feature>
<dbReference type="EMBL" id="MU866541">
    <property type="protein sequence ID" value="KAK4171559.1"/>
    <property type="molecule type" value="Genomic_DNA"/>
</dbReference>